<proteinExistence type="predicted"/>
<dbReference type="InterPro" id="IPR013360">
    <property type="entry name" value="Pilus_4_PilW"/>
</dbReference>
<evidence type="ECO:0000313" key="2">
    <source>
        <dbReference type="EMBL" id="GEM78806.1"/>
    </source>
</evidence>
<dbReference type="Proteomes" id="UP000321113">
    <property type="component" value="Unassembled WGS sequence"/>
</dbReference>
<gene>
    <name evidence="2" type="ORF">VSU01S_10510</name>
</gene>
<comment type="caution">
    <text evidence="2">The sequence shown here is derived from an EMBL/GenBank/DDBJ whole genome shotgun (WGS) entry which is preliminary data.</text>
</comment>
<dbReference type="PROSITE" id="PS51257">
    <property type="entry name" value="PROKAR_LIPOPROTEIN"/>
    <property type="match status" value="1"/>
</dbReference>
<name>A0A511QPG0_9VIBR</name>
<dbReference type="OrthoDB" id="9814042at2"/>
<dbReference type="SUPFAM" id="SSF48452">
    <property type="entry name" value="TPR-like"/>
    <property type="match status" value="1"/>
</dbReference>
<dbReference type="SMART" id="SM00028">
    <property type="entry name" value="TPR"/>
    <property type="match status" value="4"/>
</dbReference>
<protein>
    <submittedName>
        <fullName evidence="2">Type IV pilus biogenesis/stability protein PilW</fullName>
    </submittedName>
</protein>
<evidence type="ECO:0000256" key="1">
    <source>
        <dbReference type="SAM" id="SignalP"/>
    </source>
</evidence>
<dbReference type="InterPro" id="IPR011990">
    <property type="entry name" value="TPR-like_helical_dom_sf"/>
</dbReference>
<dbReference type="InterPro" id="IPR019734">
    <property type="entry name" value="TPR_rpt"/>
</dbReference>
<dbReference type="NCBIfam" id="TIGR02521">
    <property type="entry name" value="type_IV_pilW"/>
    <property type="match status" value="1"/>
</dbReference>
<dbReference type="Pfam" id="PF13424">
    <property type="entry name" value="TPR_12"/>
    <property type="match status" value="1"/>
</dbReference>
<organism evidence="2 3">
    <name type="scientific">Vibrio superstes NBRC 103154</name>
    <dbReference type="NCBI Taxonomy" id="1219062"/>
    <lineage>
        <taxon>Bacteria</taxon>
        <taxon>Pseudomonadati</taxon>
        <taxon>Pseudomonadota</taxon>
        <taxon>Gammaproteobacteria</taxon>
        <taxon>Vibrionales</taxon>
        <taxon>Vibrionaceae</taxon>
        <taxon>Vibrio</taxon>
    </lineage>
</organism>
<keyword evidence="3" id="KW-1185">Reference proteome</keyword>
<reference evidence="2 3" key="1">
    <citation type="submission" date="2019-07" db="EMBL/GenBank/DDBJ databases">
        <title>Whole genome shotgun sequence of Vibrio superstes NBRC 103154.</title>
        <authorList>
            <person name="Hosoyama A."/>
            <person name="Uohara A."/>
            <person name="Ohji S."/>
            <person name="Ichikawa N."/>
        </authorList>
    </citation>
    <scope>NUCLEOTIDE SEQUENCE [LARGE SCALE GENOMIC DNA]</scope>
    <source>
        <strain evidence="2 3">NBRC 103154</strain>
    </source>
</reference>
<feature type="chain" id="PRO_5021825915" evidence="1">
    <location>
        <begin position="21"/>
        <end position="224"/>
    </location>
</feature>
<dbReference type="RefSeq" id="WP_119011225.1">
    <property type="nucleotide sequence ID" value="NZ_BJXK01000003.1"/>
</dbReference>
<dbReference type="Gene3D" id="1.25.40.10">
    <property type="entry name" value="Tetratricopeptide repeat domain"/>
    <property type="match status" value="1"/>
</dbReference>
<evidence type="ECO:0000313" key="3">
    <source>
        <dbReference type="Proteomes" id="UP000321113"/>
    </source>
</evidence>
<feature type="signal peptide" evidence="1">
    <location>
        <begin position="1"/>
        <end position="20"/>
    </location>
</feature>
<dbReference type="EMBL" id="BJXK01000003">
    <property type="protein sequence ID" value="GEM78806.1"/>
    <property type="molecule type" value="Genomic_DNA"/>
</dbReference>
<dbReference type="AlphaFoldDB" id="A0A511QPG0"/>
<accession>A0A511QPG0</accession>
<sequence>MFKGLVTLFLLCLLVGCVTVDSEAGNAQFNPFKAADARIELGINYLALGHNVRAKQNLELARRYAPNYVRASSAIAYYYQQVAEPELADIWYKKALAESPTSGDVLNDYGVFLCRRQEYTLAQRQFERAIQQSDYDYVSASYENAGLCATMQGNLRLAETYFLKSLEHEPSRFRSSIELAKLSVHFGAFSEAQQRLKHIHTRFGPRVETQQLQDELDRKSSVTQ</sequence>
<keyword evidence="1" id="KW-0732">Signal</keyword>